<dbReference type="InterPro" id="IPR032675">
    <property type="entry name" value="LRR_dom_sf"/>
</dbReference>
<protein>
    <submittedName>
        <fullName evidence="5">Putative signal transduction protein with Nacht domain</fullName>
    </submittedName>
</protein>
<dbReference type="GO" id="GO:0005524">
    <property type="term" value="F:ATP binding"/>
    <property type="evidence" value="ECO:0007669"/>
    <property type="project" value="UniProtKB-KW"/>
</dbReference>
<dbReference type="EMBL" id="AOUO01000056">
    <property type="protein sequence ID" value="EOD69582.1"/>
    <property type="molecule type" value="Genomic_DNA"/>
</dbReference>
<feature type="domain" description="NACHT" evidence="4">
    <location>
        <begin position="471"/>
        <end position="804"/>
    </location>
</feature>
<dbReference type="Pfam" id="PF01048">
    <property type="entry name" value="PNP_UDP_1"/>
    <property type="match status" value="1"/>
</dbReference>
<comment type="caution">
    <text evidence="5">The sequence shown here is derived from an EMBL/GenBank/DDBJ whole genome shotgun (WGS) entry which is preliminary data.</text>
</comment>
<evidence type="ECO:0000313" key="5">
    <source>
        <dbReference type="EMBL" id="EOD69582.1"/>
    </source>
</evidence>
<accession>R1GE54</accession>
<dbReference type="PANTHER" id="PTHR46832">
    <property type="entry name" value="5'-METHYLTHIOADENOSINE/S-ADENOSYLHOMOCYSTEINE NUCLEOSIDASE"/>
    <property type="match status" value="1"/>
</dbReference>
<dbReference type="RefSeq" id="WP_003061439.1">
    <property type="nucleotide sequence ID" value="NZ_AOUO01000056.1"/>
</dbReference>
<dbReference type="eggNOG" id="COG0775">
    <property type="taxonomic scope" value="Bacteria"/>
</dbReference>
<dbReference type="InterPro" id="IPR035994">
    <property type="entry name" value="Nucleoside_phosphorylase_sf"/>
</dbReference>
<keyword evidence="1" id="KW-0547">Nucleotide-binding</keyword>
<sequence length="1319" mass="142635">MTRTAVVLTALPVEFTAVAERLAGAVWQTHAQGSRYLVGTSGVWQVAVAEIGRGNEEASYSTERALQHFSPDVALFVGVAGGVKDVSLGDVVFATEVHGYEYGKEGADVFLPRGQVGSASYDLVQAARYLRHQLTGFAVVVEPIAAGGKVLADAEAPTADVIRRHYSQVVAVEQEGLGFVKAASARSGVSIGVIRGISDLLSGKAEADRAGGQEVAARHAAEFAFALLDAVDQTTYSLEDVAGALLSALLRLHRWPSRDEIPALGRDRKEKRKAERLLEDLEEVLLEHLERAAGAYGIDDTGFFRQVVSGLAPAGQAHAAEAATLRPLLGEARSPAEGYFLSDVTAFLVGAYLGVPDLRRDALSGALEREADLPKALETALNSVPRRQRARDEAVDDQLSAAAYTTDYLRAISNRLDHLEILGIDLARSVERYALTPAFVALSAASGQWDDDHTWSGGRRNDVVNVLAAANPLVLIGEAGSGKTTLLQWIAVSAARAQLPPQLEAWKGKVPLAVRLRRYVERPLPEVEELTDEVASSLSARKPPRWCTDLLVAGRAILLIDGLDELPISRRPAVQTWLDDLLATFPDNVFIISGRPAALSHPGLKLTRFAAAQLDPMGPDQISALVRQWHVSTSGSLPKEQQESHRAKGKLVAEHILNSPALLDLARTPLLCAVLCALAYARKGFSSLPRRRLELYETALVMLAGRRDTERNLAISPLGPQERLALLEDLAQWLIRNDHSEIAKEKALSHVGQTLRLLREDAITAEEALQDLVERSILREPAPGVIDFAHRTFLEFLAARWMSNQGDFGALLYRSSDPSFAGVIALAVGMARPAEATGLLANLLSKAEKASRHQEHLYSLVMSCVDACLRVDYSVTRRLESYLESLVPPLNSDAMLKLVAGGDTSVGLIEQFLTSAADDDRTLDRCVEALGRIASPKALKVLIDLPVELRRSLAQSLIEAWSFFPPAEYAEQVLTGLHAPTTVELRDAARIPFTGKLGRDYLVQVLTESDGWISPDLAATTRVTQVTLQSVVNFRTFCRLMALPALRTLWVSTVLSINATVLPPLPRNETITALDLQFAATANGAAPLDCAQFHAAPNLTDLRIGAAGPIELTNLAALNALDKLEILELEGFKLSSAETAELSLPALRWLRITDWPLNDLSTFAGCTNLEVIDAPDSEIESLHGIGGMTGLRSIALGSSTSLTDIGELTPLTALEHVDLTNCIALDDEALDIVEKLPPETELELAGSSVDADLRNAPMQILTEHVPDAWPDSIAMLDNDIDVTQEDFFVRSVVGATAAEEEFTHGWIVGDLEAYESRPL</sequence>
<dbReference type="InterPro" id="IPR027417">
    <property type="entry name" value="P-loop_NTPase"/>
</dbReference>
<keyword evidence="3" id="KW-0175">Coiled coil</keyword>
<dbReference type="SUPFAM" id="SSF53167">
    <property type="entry name" value="Purine and uridine phosphorylases"/>
    <property type="match status" value="1"/>
</dbReference>
<dbReference type="Gene3D" id="3.40.50.300">
    <property type="entry name" value="P-loop containing nucleotide triphosphate hydrolases"/>
    <property type="match status" value="1"/>
</dbReference>
<dbReference type="Gene3D" id="3.40.50.1580">
    <property type="entry name" value="Nucleoside phosphorylase domain"/>
    <property type="match status" value="1"/>
</dbReference>
<name>R1GE54_9PSEU</name>
<keyword evidence="2" id="KW-0067">ATP-binding</keyword>
<evidence type="ECO:0000259" key="4">
    <source>
        <dbReference type="PROSITE" id="PS50837"/>
    </source>
</evidence>
<evidence type="ECO:0000256" key="2">
    <source>
        <dbReference type="ARBA" id="ARBA00022840"/>
    </source>
</evidence>
<dbReference type="InterPro" id="IPR007111">
    <property type="entry name" value="NACHT_NTPase"/>
</dbReference>
<reference evidence="5 6" key="1">
    <citation type="submission" date="2013-02" db="EMBL/GenBank/DDBJ databases">
        <title>Draft genome sequence of Amycolatopsis vancoresmycina strain DSM 44592T.</title>
        <authorList>
            <person name="Kumar S."/>
            <person name="Kaur N."/>
            <person name="Kaur C."/>
            <person name="Raghava G.P.S."/>
            <person name="Mayilraj S."/>
        </authorList>
    </citation>
    <scope>NUCLEOTIDE SEQUENCE [LARGE SCALE GENOMIC DNA]</scope>
    <source>
        <strain evidence="5 6">DSM 44592</strain>
    </source>
</reference>
<dbReference type="PROSITE" id="PS50837">
    <property type="entry name" value="NACHT"/>
    <property type="match status" value="1"/>
</dbReference>
<dbReference type="Pfam" id="PF05729">
    <property type="entry name" value="NACHT"/>
    <property type="match status" value="1"/>
</dbReference>
<dbReference type="Proteomes" id="UP000014139">
    <property type="component" value="Unassembled WGS sequence"/>
</dbReference>
<evidence type="ECO:0000256" key="1">
    <source>
        <dbReference type="ARBA" id="ARBA00022741"/>
    </source>
</evidence>
<dbReference type="CDD" id="cd09008">
    <property type="entry name" value="MTAN"/>
    <property type="match status" value="1"/>
</dbReference>
<dbReference type="GO" id="GO:0005829">
    <property type="term" value="C:cytosol"/>
    <property type="evidence" value="ECO:0007669"/>
    <property type="project" value="TreeGrafter"/>
</dbReference>
<gene>
    <name evidence="5" type="ORF">H480_05399</name>
</gene>
<dbReference type="GO" id="GO:0009116">
    <property type="term" value="P:nucleoside metabolic process"/>
    <property type="evidence" value="ECO:0007669"/>
    <property type="project" value="InterPro"/>
</dbReference>
<dbReference type="SUPFAM" id="SSF52058">
    <property type="entry name" value="L domain-like"/>
    <property type="match status" value="1"/>
</dbReference>
<dbReference type="GO" id="GO:0008782">
    <property type="term" value="F:adenosylhomocysteine nucleosidase activity"/>
    <property type="evidence" value="ECO:0007669"/>
    <property type="project" value="TreeGrafter"/>
</dbReference>
<proteinExistence type="predicted"/>
<dbReference type="SUPFAM" id="SSF52540">
    <property type="entry name" value="P-loop containing nucleoside triphosphate hydrolases"/>
    <property type="match status" value="1"/>
</dbReference>
<dbReference type="PATRIC" id="fig|1292037.4.peg.1055"/>
<evidence type="ECO:0000256" key="3">
    <source>
        <dbReference type="SAM" id="Coils"/>
    </source>
</evidence>
<dbReference type="Gene3D" id="3.80.10.10">
    <property type="entry name" value="Ribonuclease Inhibitor"/>
    <property type="match status" value="1"/>
</dbReference>
<feature type="coiled-coil region" evidence="3">
    <location>
        <begin position="264"/>
        <end position="291"/>
    </location>
</feature>
<dbReference type="OrthoDB" id="135105at2"/>
<dbReference type="GO" id="GO:0019284">
    <property type="term" value="P:L-methionine salvage from S-adenosylmethionine"/>
    <property type="evidence" value="ECO:0007669"/>
    <property type="project" value="TreeGrafter"/>
</dbReference>
<evidence type="ECO:0000313" key="6">
    <source>
        <dbReference type="Proteomes" id="UP000014139"/>
    </source>
</evidence>
<dbReference type="PANTHER" id="PTHR46832:SF1">
    <property type="entry name" value="5'-METHYLTHIOADENOSINE_S-ADENOSYLHOMOCYSTEINE NUCLEOSIDASE"/>
    <property type="match status" value="1"/>
</dbReference>
<keyword evidence="6" id="KW-1185">Reference proteome</keyword>
<organism evidence="5 6">
    <name type="scientific">Amycolatopsis vancoresmycina DSM 44592</name>
    <dbReference type="NCBI Taxonomy" id="1292037"/>
    <lineage>
        <taxon>Bacteria</taxon>
        <taxon>Bacillati</taxon>
        <taxon>Actinomycetota</taxon>
        <taxon>Actinomycetes</taxon>
        <taxon>Pseudonocardiales</taxon>
        <taxon>Pseudonocardiaceae</taxon>
        <taxon>Amycolatopsis</taxon>
    </lineage>
</organism>
<dbReference type="GO" id="GO:0008930">
    <property type="term" value="F:methylthioadenosine nucleosidase activity"/>
    <property type="evidence" value="ECO:0007669"/>
    <property type="project" value="TreeGrafter"/>
</dbReference>
<dbReference type="eggNOG" id="COG5635">
    <property type="taxonomic scope" value="Bacteria"/>
</dbReference>
<dbReference type="InterPro" id="IPR000845">
    <property type="entry name" value="Nucleoside_phosphorylase_d"/>
</dbReference>